<dbReference type="AlphaFoldDB" id="A0A1E5PB21"/>
<gene>
    <name evidence="2" type="ORF">AS594_21710</name>
</gene>
<protein>
    <submittedName>
        <fullName evidence="2">Uncharacterized protein</fullName>
    </submittedName>
</protein>
<accession>A0A1E5PB21</accession>
<name>A0A1E5PB21_9ACTN</name>
<feature type="region of interest" description="Disordered" evidence="1">
    <location>
        <begin position="58"/>
        <end position="93"/>
    </location>
</feature>
<organism evidence="2 3">
    <name type="scientific">Streptomyces agglomeratus</name>
    <dbReference type="NCBI Taxonomy" id="285458"/>
    <lineage>
        <taxon>Bacteria</taxon>
        <taxon>Bacillati</taxon>
        <taxon>Actinomycetota</taxon>
        <taxon>Actinomycetes</taxon>
        <taxon>Kitasatosporales</taxon>
        <taxon>Streptomycetaceae</taxon>
        <taxon>Streptomyces</taxon>
    </lineage>
</organism>
<evidence type="ECO:0000313" key="2">
    <source>
        <dbReference type="EMBL" id="OEJ26718.1"/>
    </source>
</evidence>
<evidence type="ECO:0000313" key="3">
    <source>
        <dbReference type="Proteomes" id="UP000095759"/>
    </source>
</evidence>
<dbReference type="EMBL" id="MEHJ01000001">
    <property type="protein sequence ID" value="OEJ26718.1"/>
    <property type="molecule type" value="Genomic_DNA"/>
</dbReference>
<feature type="compositionally biased region" description="Basic residues" evidence="1">
    <location>
        <begin position="84"/>
        <end position="93"/>
    </location>
</feature>
<comment type="caution">
    <text evidence="2">The sequence shown here is derived from an EMBL/GenBank/DDBJ whole genome shotgun (WGS) entry which is preliminary data.</text>
</comment>
<evidence type="ECO:0000256" key="1">
    <source>
        <dbReference type="SAM" id="MobiDB-lite"/>
    </source>
</evidence>
<dbReference type="OrthoDB" id="4330343at2"/>
<keyword evidence="3" id="KW-1185">Reference proteome</keyword>
<dbReference type="Proteomes" id="UP000095759">
    <property type="component" value="Unassembled WGS sequence"/>
</dbReference>
<proteinExistence type="predicted"/>
<reference evidence="2 3" key="1">
    <citation type="submission" date="2016-08" db="EMBL/GenBank/DDBJ databases">
        <title>Complete genome sequence of Streptomyces agglomeratus strain 6-3-2, a novel anti-MRSA actinomycete isolated from Wuli of Tebit, China.</title>
        <authorList>
            <person name="Chen X."/>
        </authorList>
    </citation>
    <scope>NUCLEOTIDE SEQUENCE [LARGE SCALE GENOMIC DNA]</scope>
    <source>
        <strain evidence="2 3">6-3-2</strain>
    </source>
</reference>
<sequence length="108" mass="12542">MSDDFELEEMRRFVTQYESCEDPYLRSEFLQQTGTTFAVVRRYRQLIAAADRALAANPTARPGFRADRGRRGRRSRPTPVRPPGHARNRRRRSRVTVVVTVHIVVELS</sequence>
<dbReference type="RefSeq" id="WP_069935257.1">
    <property type="nucleotide sequence ID" value="NZ_MEHJ01000001.1"/>
</dbReference>